<reference evidence="3" key="1">
    <citation type="journal article" date="2019" name="Int. J. Syst. Evol. Microbiol.">
        <title>The Global Catalogue of Microorganisms (GCM) 10K type strain sequencing project: providing services to taxonomists for standard genome sequencing and annotation.</title>
        <authorList>
            <consortium name="The Broad Institute Genomics Platform"/>
            <consortium name="The Broad Institute Genome Sequencing Center for Infectious Disease"/>
            <person name="Wu L."/>
            <person name="Ma J."/>
        </authorList>
    </citation>
    <scope>NUCLEOTIDE SEQUENCE [LARGE SCALE GENOMIC DNA]</scope>
    <source>
        <strain evidence="3">CGMCC 1.15399</strain>
    </source>
</reference>
<keyword evidence="1" id="KW-0472">Membrane</keyword>
<evidence type="ECO:0000313" key="3">
    <source>
        <dbReference type="Proteomes" id="UP001597097"/>
    </source>
</evidence>
<comment type="caution">
    <text evidence="2">The sequence shown here is derived from an EMBL/GenBank/DDBJ whole genome shotgun (WGS) entry which is preliminary data.</text>
</comment>
<protein>
    <submittedName>
        <fullName evidence="2">Uncharacterized protein</fullName>
    </submittedName>
</protein>
<evidence type="ECO:0000313" key="2">
    <source>
        <dbReference type="EMBL" id="MFD1547743.1"/>
    </source>
</evidence>
<organism evidence="2 3">
    <name type="scientific">Nonomuraea guangzhouensis</name>
    <dbReference type="NCBI Taxonomy" id="1291555"/>
    <lineage>
        <taxon>Bacteria</taxon>
        <taxon>Bacillati</taxon>
        <taxon>Actinomycetota</taxon>
        <taxon>Actinomycetes</taxon>
        <taxon>Streptosporangiales</taxon>
        <taxon>Streptosporangiaceae</taxon>
        <taxon>Nonomuraea</taxon>
    </lineage>
</organism>
<proteinExistence type="predicted"/>
<dbReference type="Proteomes" id="UP001597097">
    <property type="component" value="Unassembled WGS sequence"/>
</dbReference>
<sequence>MIRQTSGEHAMLLQCRRVYLRARHPFAFIFLIITLSSCGWFHETLEVDPTAINDARQIGTVVLHAKSEYTWENSTQIDEILVMDVGASDSKEAEIEAHSRLIQQGWTELNAEQVESRKGRHVIVSLDSLDGLEAYGATLQAEIEKAVQAASKEADTLVIVDLAPME</sequence>
<dbReference type="EMBL" id="JBHUCM010000082">
    <property type="protein sequence ID" value="MFD1547743.1"/>
    <property type="molecule type" value="Genomic_DNA"/>
</dbReference>
<keyword evidence="1" id="KW-1133">Transmembrane helix</keyword>
<gene>
    <name evidence="2" type="ORF">ACFSJ0_62695</name>
</gene>
<name>A0ABW4GZ00_9ACTN</name>
<accession>A0ABW4GZ00</accession>
<evidence type="ECO:0000256" key="1">
    <source>
        <dbReference type="SAM" id="Phobius"/>
    </source>
</evidence>
<feature type="transmembrane region" description="Helical" evidence="1">
    <location>
        <begin position="26"/>
        <end position="42"/>
    </location>
</feature>
<keyword evidence="3" id="KW-1185">Reference proteome</keyword>
<dbReference type="RefSeq" id="WP_219539097.1">
    <property type="nucleotide sequence ID" value="NZ_JAHKRM010000054.1"/>
</dbReference>
<keyword evidence="1" id="KW-0812">Transmembrane</keyword>